<protein>
    <submittedName>
        <fullName evidence="2">Uncharacterized protein</fullName>
    </submittedName>
</protein>
<evidence type="ECO:0000256" key="1">
    <source>
        <dbReference type="SAM" id="Phobius"/>
    </source>
</evidence>
<evidence type="ECO:0000313" key="3">
    <source>
        <dbReference type="Proteomes" id="UP000198897"/>
    </source>
</evidence>
<keyword evidence="1" id="KW-1133">Transmembrane helix</keyword>
<dbReference type="Proteomes" id="UP000198897">
    <property type="component" value="Unassembled WGS sequence"/>
</dbReference>
<keyword evidence="3" id="KW-1185">Reference proteome</keyword>
<reference evidence="3" key="1">
    <citation type="submission" date="2016-10" db="EMBL/GenBank/DDBJ databases">
        <authorList>
            <person name="Varghese N."/>
            <person name="Submissions S."/>
        </authorList>
    </citation>
    <scope>NUCLEOTIDE SEQUENCE [LARGE SCALE GENOMIC DNA]</scope>
    <source>
        <strain evidence="3">FP5</strain>
    </source>
</reference>
<evidence type="ECO:0000313" key="2">
    <source>
        <dbReference type="EMBL" id="SFF55139.1"/>
    </source>
</evidence>
<dbReference type="RefSeq" id="WP_089749344.1">
    <property type="nucleotide sequence ID" value="NZ_FOOG01000001.1"/>
</dbReference>
<feature type="transmembrane region" description="Helical" evidence="1">
    <location>
        <begin position="73"/>
        <end position="92"/>
    </location>
</feature>
<organism evidence="2 3">
    <name type="scientific">Halobacillus alkaliphilus</name>
    <dbReference type="NCBI Taxonomy" id="396056"/>
    <lineage>
        <taxon>Bacteria</taxon>
        <taxon>Bacillati</taxon>
        <taxon>Bacillota</taxon>
        <taxon>Bacilli</taxon>
        <taxon>Bacillales</taxon>
        <taxon>Bacillaceae</taxon>
        <taxon>Halobacillus</taxon>
    </lineage>
</organism>
<gene>
    <name evidence="2" type="ORF">SAMN05216353_101266</name>
</gene>
<keyword evidence="1" id="KW-0812">Transmembrane</keyword>
<sequence>MPNWKQIRDIILKEEFYSAEKKGLAILGIVIIALLQSFTESTLDESLAIIMAAALMSGYSIMKMKRKERIYEFFIVSILSLLLLAWGLYRVLEIIVNGVTY</sequence>
<accession>A0A1I2JLM1</accession>
<name>A0A1I2JLM1_9BACI</name>
<keyword evidence="1" id="KW-0472">Membrane</keyword>
<dbReference type="EMBL" id="FOOG01000001">
    <property type="protein sequence ID" value="SFF55139.1"/>
    <property type="molecule type" value="Genomic_DNA"/>
</dbReference>
<dbReference type="AlphaFoldDB" id="A0A1I2JLM1"/>
<proteinExistence type="predicted"/>